<sequence length="100" mass="10957">MAIQNITSNLISGNLQNTTSSNSSKGTSNTFSNILKKSIDAVNQQQNTSDQMINKLATGGDVDLYQVLIATQKANITMQTALEIRNKAVEGYQEMMRMQV</sequence>
<comment type="subcellular location">
    <subcellularLocation>
        <location evidence="1 4">Bacterial flagellum basal body</location>
    </subcellularLocation>
</comment>
<keyword evidence="6" id="KW-0282">Flagellum</keyword>
<keyword evidence="6" id="KW-0969">Cilium</keyword>
<dbReference type="Pfam" id="PF02049">
    <property type="entry name" value="FliE"/>
    <property type="match status" value="1"/>
</dbReference>
<dbReference type="AlphaFoldDB" id="A0A6M0P6I1"/>
<evidence type="ECO:0000256" key="2">
    <source>
        <dbReference type="ARBA" id="ARBA00009272"/>
    </source>
</evidence>
<dbReference type="HAMAP" id="MF_00724">
    <property type="entry name" value="FliE"/>
    <property type="match status" value="1"/>
</dbReference>
<evidence type="ECO:0000256" key="4">
    <source>
        <dbReference type="HAMAP-Rule" id="MF_00724"/>
    </source>
</evidence>
<evidence type="ECO:0000313" key="6">
    <source>
        <dbReference type="EMBL" id="NEY19609.1"/>
    </source>
</evidence>
<reference evidence="6 7" key="1">
    <citation type="submission" date="2020-03" db="EMBL/GenBank/DDBJ databases">
        <title>Bacillus aquiflavi sp. nov., isolated from yellow water of strong flavor Chinese baijiu in Yibin region of China.</title>
        <authorList>
            <person name="Xie J."/>
        </authorList>
    </citation>
    <scope>NUCLEOTIDE SEQUENCE [LARGE SCALE GENOMIC DNA]</scope>
    <source>
        <strain evidence="6 7">Gsoil 114</strain>
    </source>
</reference>
<dbReference type="GO" id="GO:0071973">
    <property type="term" value="P:bacterial-type flagellum-dependent cell motility"/>
    <property type="evidence" value="ECO:0007669"/>
    <property type="project" value="InterPro"/>
</dbReference>
<dbReference type="EMBL" id="JAAIWK010000007">
    <property type="protein sequence ID" value="NEY19609.1"/>
    <property type="molecule type" value="Genomic_DNA"/>
</dbReference>
<keyword evidence="3 4" id="KW-0975">Bacterial flagellum</keyword>
<proteinExistence type="inferred from homology"/>
<dbReference type="PANTHER" id="PTHR34653:SF1">
    <property type="entry name" value="FLAGELLAR HOOK-BASAL BODY COMPLEX PROTEIN FLIE"/>
    <property type="match status" value="1"/>
</dbReference>
<dbReference type="Proteomes" id="UP000476934">
    <property type="component" value="Unassembled WGS sequence"/>
</dbReference>
<dbReference type="GO" id="GO:0003774">
    <property type="term" value="F:cytoskeletal motor activity"/>
    <property type="evidence" value="ECO:0007669"/>
    <property type="project" value="InterPro"/>
</dbReference>
<evidence type="ECO:0000256" key="1">
    <source>
        <dbReference type="ARBA" id="ARBA00004117"/>
    </source>
</evidence>
<evidence type="ECO:0000256" key="3">
    <source>
        <dbReference type="ARBA" id="ARBA00023143"/>
    </source>
</evidence>
<dbReference type="OrthoDB" id="9812413at2"/>
<comment type="similarity">
    <text evidence="2 4">Belongs to the FliE family.</text>
</comment>
<evidence type="ECO:0000256" key="5">
    <source>
        <dbReference type="NCBIfam" id="TIGR00205"/>
    </source>
</evidence>
<keyword evidence="6" id="KW-0966">Cell projection</keyword>
<keyword evidence="7" id="KW-1185">Reference proteome</keyword>
<gene>
    <name evidence="4 6" type="primary">fliE</name>
    <name evidence="6" type="ORF">G4D61_06450</name>
</gene>
<organism evidence="6 7">
    <name type="scientific">Heyndrickxia ginsengihumi</name>
    <dbReference type="NCBI Taxonomy" id="363870"/>
    <lineage>
        <taxon>Bacteria</taxon>
        <taxon>Bacillati</taxon>
        <taxon>Bacillota</taxon>
        <taxon>Bacilli</taxon>
        <taxon>Bacillales</taxon>
        <taxon>Bacillaceae</taxon>
        <taxon>Heyndrickxia</taxon>
    </lineage>
</organism>
<name>A0A6M0P6I1_9BACI</name>
<dbReference type="PANTHER" id="PTHR34653">
    <property type="match status" value="1"/>
</dbReference>
<dbReference type="InterPro" id="IPR001624">
    <property type="entry name" value="FliE"/>
</dbReference>
<accession>A0A6M0P6I1</accession>
<dbReference type="NCBIfam" id="TIGR00205">
    <property type="entry name" value="fliE"/>
    <property type="match status" value="1"/>
</dbReference>
<dbReference type="GO" id="GO:0005198">
    <property type="term" value="F:structural molecule activity"/>
    <property type="evidence" value="ECO:0007669"/>
    <property type="project" value="UniProtKB-UniRule"/>
</dbReference>
<dbReference type="PRINTS" id="PR01006">
    <property type="entry name" value="FLGHOOKFLIE"/>
</dbReference>
<dbReference type="GO" id="GO:0009425">
    <property type="term" value="C:bacterial-type flagellum basal body"/>
    <property type="evidence" value="ECO:0007669"/>
    <property type="project" value="UniProtKB-SubCell"/>
</dbReference>
<protein>
    <recommendedName>
        <fullName evidence="4 5">Flagellar hook-basal body complex protein FliE</fullName>
    </recommendedName>
</protein>
<evidence type="ECO:0000313" key="7">
    <source>
        <dbReference type="Proteomes" id="UP000476934"/>
    </source>
</evidence>
<comment type="caution">
    <text evidence="6">The sequence shown here is derived from an EMBL/GenBank/DDBJ whole genome shotgun (WGS) entry which is preliminary data.</text>
</comment>